<reference evidence="5" key="2">
    <citation type="submission" date="2015-08" db="UniProtKB">
        <authorList>
            <consortium name="WormBaseParasite"/>
        </authorList>
    </citation>
    <scope>IDENTIFICATION</scope>
</reference>
<organism evidence="4 5">
    <name type="scientific">Strongyloides venezuelensis</name>
    <name type="common">Threadworm</name>
    <dbReference type="NCBI Taxonomy" id="75913"/>
    <lineage>
        <taxon>Eukaryota</taxon>
        <taxon>Metazoa</taxon>
        <taxon>Ecdysozoa</taxon>
        <taxon>Nematoda</taxon>
        <taxon>Chromadorea</taxon>
        <taxon>Rhabditida</taxon>
        <taxon>Tylenchina</taxon>
        <taxon>Panagrolaimomorpha</taxon>
        <taxon>Strongyloidoidea</taxon>
        <taxon>Strongyloididae</taxon>
        <taxon>Strongyloides</taxon>
    </lineage>
</organism>
<proteinExistence type="predicted"/>
<feature type="signal peptide" evidence="3">
    <location>
        <begin position="1"/>
        <end position="17"/>
    </location>
</feature>
<dbReference type="WBParaSite" id="SVE_1794400.1">
    <property type="protein sequence ID" value="SVE_1794400.1"/>
    <property type="gene ID" value="SVE_1794400"/>
</dbReference>
<evidence type="ECO:0000256" key="2">
    <source>
        <dbReference type="SAM" id="MobiDB-lite"/>
    </source>
</evidence>
<dbReference type="AlphaFoldDB" id="A0A0K0FZR4"/>
<evidence type="ECO:0000313" key="4">
    <source>
        <dbReference type="Proteomes" id="UP000035680"/>
    </source>
</evidence>
<name>A0A0K0FZR4_STRVS</name>
<evidence type="ECO:0000256" key="3">
    <source>
        <dbReference type="SAM" id="SignalP"/>
    </source>
</evidence>
<sequence length="711" mass="79228">MLYLLLFVGYFLANTLAEDDFKNSVKWESHLKNGHIPPHSLMKHENQTIPLTLISTRKKRCSCGCNGCDLFPNRACCSPGCCQGSAPLPLACCPPPPPPKPCCGPNYGPCCPATPQTTCCRAPCCEGKRPPIYEEEYEEPQPSYPVPAAPPNTGTCCPPATPPVPPAPPPPPPPPPEPPIECCEEKPQPQVPQTCGCPSGNCGCGRPCCFYKDAQCCSSQKPCCPPVPDPLPCCAPIVLPQICCNIVPPCLRACPTCPCRKRVFLGKRSKRQSGLHCNACPASANIRASPKTGQSEFLSTIIEEPDSVANAPRAGKLFEASRHQRKKRDLCQACNNGIPIIKHRQKRSFDCVQCIYLKPRYDTSVNKPPFVGQGNFPQSPVPYPANPRDRVKRNGCLPYPGCLQVKRRSKRNWNSQYCEPCGGYHARRKRDAERDTCLREKYERDKQNGCKGSSAEFDEDEVEKENFRSKRQAYGKNGLLDLVKVLAKASTTHMVGPGGDTCLPFPQCVMAKRKRRKRSLSKLESYENALLNHKLKVMEHEEAVKRHKRQFYAPDQSANCVPCPAWVTLALAARKKRDVDNGVCEQTDDCLNDKEYKVFMKRFMRTTRKKRELKRPICRHCTGRETIHRTKRNFGGPTINASAHECTAFPACRTRKKRNFLDCNICTPDPGVKRRKKRMGDSAKCYPCPASEAASSQQAYQQPTARYVVGK</sequence>
<protein>
    <submittedName>
        <fullName evidence="5">Sperm mitochondrial-associated cysteine-rich protein-like</fullName>
    </submittedName>
</protein>
<keyword evidence="1" id="KW-0175">Coiled coil</keyword>
<evidence type="ECO:0000256" key="1">
    <source>
        <dbReference type="SAM" id="Coils"/>
    </source>
</evidence>
<feature type="region of interest" description="Disordered" evidence="2">
    <location>
        <begin position="692"/>
        <end position="711"/>
    </location>
</feature>
<accession>A0A0K0FZR4</accession>
<keyword evidence="3" id="KW-0732">Signal</keyword>
<feature type="coiled-coil region" evidence="1">
    <location>
        <begin position="523"/>
        <end position="550"/>
    </location>
</feature>
<feature type="compositionally biased region" description="Low complexity" evidence="2">
    <location>
        <begin position="692"/>
        <end position="702"/>
    </location>
</feature>
<evidence type="ECO:0000313" key="5">
    <source>
        <dbReference type="WBParaSite" id="SVE_1794400.1"/>
    </source>
</evidence>
<keyword evidence="4" id="KW-1185">Reference proteome</keyword>
<reference evidence="4" key="1">
    <citation type="submission" date="2014-07" db="EMBL/GenBank/DDBJ databases">
        <authorList>
            <person name="Martin A.A"/>
            <person name="De Silva N."/>
        </authorList>
    </citation>
    <scope>NUCLEOTIDE SEQUENCE</scope>
</reference>
<feature type="chain" id="PRO_5005330606" evidence="3">
    <location>
        <begin position="18"/>
        <end position="711"/>
    </location>
</feature>
<dbReference type="STRING" id="75913.A0A0K0FZR4"/>
<dbReference type="Proteomes" id="UP000035680">
    <property type="component" value="Unassembled WGS sequence"/>
</dbReference>